<evidence type="ECO:0000259" key="7">
    <source>
        <dbReference type="PROSITE" id="PS50157"/>
    </source>
</evidence>
<dbReference type="AlphaFoldDB" id="A0A6A0GT28"/>
<feature type="region of interest" description="Disordered" evidence="6">
    <location>
        <begin position="305"/>
        <end position="342"/>
    </location>
</feature>
<dbReference type="GO" id="GO:0045944">
    <property type="term" value="P:positive regulation of transcription by RNA polymerase II"/>
    <property type="evidence" value="ECO:0007669"/>
    <property type="project" value="TreeGrafter"/>
</dbReference>
<evidence type="ECO:0000256" key="3">
    <source>
        <dbReference type="ARBA" id="ARBA00022771"/>
    </source>
</evidence>
<feature type="region of interest" description="Disordered" evidence="6">
    <location>
        <begin position="405"/>
        <end position="503"/>
    </location>
</feature>
<evidence type="ECO:0000256" key="1">
    <source>
        <dbReference type="ARBA" id="ARBA00022723"/>
    </source>
</evidence>
<dbReference type="PANTHER" id="PTHR24403:SF67">
    <property type="entry name" value="FI01116P-RELATED"/>
    <property type="match status" value="1"/>
</dbReference>
<feature type="non-terminal residue" evidence="8">
    <location>
        <position position="973"/>
    </location>
</feature>
<feature type="domain" description="C2H2-type" evidence="7">
    <location>
        <begin position="860"/>
        <end position="887"/>
    </location>
</feature>
<sequence>MLTSFPILQATVSLLKHMQDVAARPDDKTKTPLEIFKCPLCDYNTLTIKYYRRHLRQHTADSLKCPYCAYESKIKYHMGRHIKSHLGAGMTTCSYCPFKTTRSDVMRSHLLVHEKQSPSVFSCTKCSFTTKKKEELRWHSRTHLKFQKIFSCSECSYSTLRRGHFNRHLNNHNKKVLQCPCCEYSTNKAGVMFKHVEHHRKLGQKIYSCTDCRYMTLNLGTYGRHLETHKYNCTLCNYTASREDYLTKHMQIHEKVHNNEAEYSCDDHTGQGTSSTPDEFQAMSGSDECMPDDVIIKLKEFKRSKSTEPDDYSEPSLVQEENSDTKDEIEAPIGKNAPRKSKTKFKMKLQSMFPFLNRNADAISPKSVTEPLVSLPISITEINAEEKPDQVLEDRDALQNIVWKVSRKSKSSSESKTCSKASVRPPPAGGDQSNSTSKGPDDSNPKGTLDHHPKPALGPLAKPPLGPLPKPALGPLAKPPLGPLPNAPLTPEENPNPDEGADKTTYCSNGRIGVFSCLLCSFTTTTRKYLNRHLRRHNKIEKLTCPTCNYVCGDAIKMKKHLEGHVGLHSCLLCPYATVHKENLVQHMAVHNQRNVVSSIAGGADGRVSQPDGLGGGCSNGLVSIGNMDRVGGNNETSVPYSGAAQRETYNLKEEDGYDSDISEPANVTISKVGYDEHQNDDSNPSTEGGSANGPQIEDNPCHEVAQAKQNVGGTQISNEVPALAPLLSSNFASLLHFFLNNKNLVPPKVQSSVIKEEPVDDDQKDQQQTPSEKEEEEVSSAAATSGLNLLASTEASQLPLYTQLSVLANMSLINNKNLSTNSSVVSSNNGYLPQALITSSSDPAVVSSAFADPNEEVVYSCRECPYTTNRKDHLIRHHNQHTGKGMQYCPHCPYSTVRKEHMKRHVKLHTEGVLECTLCEYKTRRKEQFRLHMQSHEVGDHLKCPHCSYITLRKEHLKRHLNRHTVDRPAQC</sequence>
<keyword evidence="3 5" id="KW-0863">Zinc-finger</keyword>
<evidence type="ECO:0000256" key="2">
    <source>
        <dbReference type="ARBA" id="ARBA00022737"/>
    </source>
</evidence>
<feature type="domain" description="C2H2-type" evidence="7">
    <location>
        <begin position="515"/>
        <end position="542"/>
    </location>
</feature>
<evidence type="ECO:0000256" key="4">
    <source>
        <dbReference type="ARBA" id="ARBA00022833"/>
    </source>
</evidence>
<feature type="domain" description="C2H2-type" evidence="7">
    <location>
        <begin position="943"/>
        <end position="970"/>
    </location>
</feature>
<dbReference type="Gene3D" id="3.30.160.60">
    <property type="entry name" value="Classic Zinc Finger"/>
    <property type="match status" value="7"/>
</dbReference>
<dbReference type="PROSITE" id="PS00028">
    <property type="entry name" value="ZINC_FINGER_C2H2_1"/>
    <property type="match status" value="1"/>
</dbReference>
<evidence type="ECO:0000313" key="8">
    <source>
        <dbReference type="EMBL" id="KAA0187106.1"/>
    </source>
</evidence>
<feature type="domain" description="C2H2-type" evidence="7">
    <location>
        <begin position="121"/>
        <end position="148"/>
    </location>
</feature>
<feature type="domain" description="C2H2-type" evidence="7">
    <location>
        <begin position="150"/>
        <end position="177"/>
    </location>
</feature>
<keyword evidence="2" id="KW-0677">Repeat</keyword>
<feature type="compositionally biased region" description="Basic and acidic residues" evidence="6">
    <location>
        <begin position="439"/>
        <end position="453"/>
    </location>
</feature>
<feature type="region of interest" description="Disordered" evidence="6">
    <location>
        <begin position="754"/>
        <end position="783"/>
    </location>
</feature>
<reference evidence="8" key="2">
    <citation type="journal article" date="2018" name="Environ. Sci. Technol.">
        <title>The Toxicogenome of Hyalella azteca: A Model for Sediment Ecotoxicology and Evolutionary Toxicology.</title>
        <authorList>
            <person name="Poynton H.C."/>
            <person name="Hasenbein S."/>
            <person name="Benoit J.B."/>
            <person name="Sepulveda M.S."/>
            <person name="Poelchau M.F."/>
            <person name="Hughes D.S.T."/>
            <person name="Murali S.C."/>
            <person name="Chen S."/>
            <person name="Glastad K.M."/>
            <person name="Goodisman M.A.D."/>
            <person name="Werren J.H."/>
            <person name="Vineis J.H."/>
            <person name="Bowen J.L."/>
            <person name="Friedrich M."/>
            <person name="Jones J."/>
            <person name="Robertson H.M."/>
            <person name="Feyereisen R."/>
            <person name="Mechler-Hickson A."/>
            <person name="Mathers N."/>
            <person name="Lee C.E."/>
            <person name="Colbourne J.K."/>
            <person name="Biales A."/>
            <person name="Johnston J.S."/>
            <person name="Wellborn G.A."/>
            <person name="Rosendale A.J."/>
            <person name="Cridge A.G."/>
            <person name="Munoz-Torres M.C."/>
            <person name="Bain P.A."/>
            <person name="Manny A.R."/>
            <person name="Major K.M."/>
            <person name="Lambert F.N."/>
            <person name="Vulpe C.D."/>
            <person name="Tuck P."/>
            <person name="Blalock B.J."/>
            <person name="Lin Y.Y."/>
            <person name="Smith M.E."/>
            <person name="Ochoa-Acuna H."/>
            <person name="Chen M.M."/>
            <person name="Childers C.P."/>
            <person name="Qu J."/>
            <person name="Dugan S."/>
            <person name="Lee S.L."/>
            <person name="Chao H."/>
            <person name="Dinh H."/>
            <person name="Han Y."/>
            <person name="Doddapaneni H."/>
            <person name="Worley K.C."/>
            <person name="Muzny D.M."/>
            <person name="Gibbs R.A."/>
            <person name="Richards S."/>
        </authorList>
    </citation>
    <scope>NUCLEOTIDE SEQUENCE</scope>
    <source>
        <strain evidence="8">HAZT.00-mixed</strain>
        <tissue evidence="8">Whole organism</tissue>
    </source>
</reference>
<evidence type="ECO:0000256" key="6">
    <source>
        <dbReference type="SAM" id="MobiDB-lite"/>
    </source>
</evidence>
<name>A0A6A0GT28_HYAAZ</name>
<feature type="domain" description="C2H2-type" evidence="7">
    <location>
        <begin position="231"/>
        <end position="262"/>
    </location>
</feature>
<feature type="compositionally biased region" description="Pro residues" evidence="6">
    <location>
        <begin position="461"/>
        <end position="488"/>
    </location>
</feature>
<dbReference type="GO" id="GO:0008270">
    <property type="term" value="F:zinc ion binding"/>
    <property type="evidence" value="ECO:0007669"/>
    <property type="project" value="UniProtKB-KW"/>
</dbReference>
<dbReference type="GO" id="GO:0005634">
    <property type="term" value="C:nucleus"/>
    <property type="evidence" value="ECO:0007669"/>
    <property type="project" value="TreeGrafter"/>
</dbReference>
<dbReference type="InterPro" id="IPR050688">
    <property type="entry name" value="Zinc_finger/UBP_domain"/>
</dbReference>
<feature type="region of interest" description="Disordered" evidence="6">
    <location>
        <begin position="675"/>
        <end position="699"/>
    </location>
</feature>
<dbReference type="InterPro" id="IPR013087">
    <property type="entry name" value="Znf_C2H2_type"/>
</dbReference>
<organism evidence="8">
    <name type="scientific">Hyalella azteca</name>
    <name type="common">Amphipod</name>
    <dbReference type="NCBI Taxonomy" id="294128"/>
    <lineage>
        <taxon>Eukaryota</taxon>
        <taxon>Metazoa</taxon>
        <taxon>Ecdysozoa</taxon>
        <taxon>Arthropoda</taxon>
        <taxon>Crustacea</taxon>
        <taxon>Multicrustacea</taxon>
        <taxon>Malacostraca</taxon>
        <taxon>Eumalacostraca</taxon>
        <taxon>Peracarida</taxon>
        <taxon>Amphipoda</taxon>
        <taxon>Senticaudata</taxon>
        <taxon>Talitrida</taxon>
        <taxon>Talitroidea</taxon>
        <taxon>Hyalellidae</taxon>
        <taxon>Hyalella</taxon>
    </lineage>
</organism>
<dbReference type="SUPFAM" id="SSF57667">
    <property type="entry name" value="beta-beta-alpha zinc fingers"/>
    <property type="match status" value="6"/>
</dbReference>
<feature type="compositionally biased region" description="Polar residues" evidence="6">
    <location>
        <begin position="682"/>
        <end position="694"/>
    </location>
</feature>
<feature type="region of interest" description="Disordered" evidence="6">
    <location>
        <begin position="263"/>
        <end position="284"/>
    </location>
</feature>
<reference evidence="8" key="3">
    <citation type="submission" date="2019-06" db="EMBL/GenBank/DDBJ databases">
        <authorList>
            <person name="Poynton C."/>
            <person name="Hasenbein S."/>
            <person name="Benoit J.B."/>
            <person name="Sepulveda M.S."/>
            <person name="Poelchau M.F."/>
            <person name="Murali S.C."/>
            <person name="Chen S."/>
            <person name="Glastad K.M."/>
            <person name="Werren J.H."/>
            <person name="Vineis J.H."/>
            <person name="Bowen J.L."/>
            <person name="Friedrich M."/>
            <person name="Jones J."/>
            <person name="Robertson H.M."/>
            <person name="Feyereisen R."/>
            <person name="Mechler-Hickson A."/>
            <person name="Mathers N."/>
            <person name="Lee C.E."/>
            <person name="Colbourne J.K."/>
            <person name="Biales A."/>
            <person name="Johnston J.S."/>
            <person name="Wellborn G.A."/>
            <person name="Rosendale A.J."/>
            <person name="Cridge A.G."/>
            <person name="Munoz-Torres M.C."/>
            <person name="Bain P.A."/>
            <person name="Manny A.R."/>
            <person name="Major K.M."/>
            <person name="Lambert F.N."/>
            <person name="Vulpe C.D."/>
            <person name="Tuck P."/>
            <person name="Blalock B.J."/>
            <person name="Lin Y.-Y."/>
            <person name="Smith M.E."/>
            <person name="Ochoa-Acuna H."/>
            <person name="Chen M.-J.M."/>
            <person name="Childers C.P."/>
            <person name="Qu J."/>
            <person name="Dugan S."/>
            <person name="Lee S.L."/>
            <person name="Chao H."/>
            <person name="Dinh H."/>
            <person name="Han Y."/>
            <person name="Doddapaneni H."/>
            <person name="Worley K.C."/>
            <person name="Muzny D.M."/>
            <person name="Gibbs R.A."/>
            <person name="Richards S."/>
        </authorList>
    </citation>
    <scope>NUCLEOTIDE SEQUENCE</scope>
    <source>
        <strain evidence="8">HAZT.00-mixed</strain>
        <tissue evidence="8">Whole organism</tissue>
    </source>
</reference>
<dbReference type="PROSITE" id="PS50157">
    <property type="entry name" value="ZINC_FINGER_C2H2_2"/>
    <property type="match status" value="6"/>
</dbReference>
<accession>A0A6A0GT28</accession>
<dbReference type="Proteomes" id="UP000711488">
    <property type="component" value="Unassembled WGS sequence"/>
</dbReference>
<keyword evidence="1" id="KW-0479">Metal-binding</keyword>
<dbReference type="SMART" id="SM00355">
    <property type="entry name" value="ZnF_C2H2"/>
    <property type="match status" value="15"/>
</dbReference>
<reference evidence="8" key="1">
    <citation type="submission" date="2014-08" db="EMBL/GenBank/DDBJ databases">
        <authorList>
            <person name="Murali S."/>
            <person name="Richards S."/>
            <person name="Bandaranaike D."/>
            <person name="Bellair M."/>
            <person name="Blankenburg K."/>
            <person name="Chao H."/>
            <person name="Dinh H."/>
            <person name="Doddapaneni H."/>
            <person name="Dugan-Rocha S."/>
            <person name="Elkadiri S."/>
            <person name="Gnanaolivu R."/>
            <person name="Hughes D."/>
            <person name="Lee S."/>
            <person name="Li M."/>
            <person name="Ming W."/>
            <person name="Munidasa M."/>
            <person name="Muniz J."/>
            <person name="Nguyen L."/>
            <person name="Osuji N."/>
            <person name="Pu L.-L."/>
            <person name="Puazo M."/>
            <person name="Skinner E."/>
            <person name="Qu C."/>
            <person name="Quiroz J."/>
            <person name="Raj R."/>
            <person name="Weissenberger G."/>
            <person name="Xin Y."/>
            <person name="Zou X."/>
            <person name="Han Y."/>
            <person name="Worley K."/>
            <person name="Muzny D."/>
            <person name="Gibbs R."/>
        </authorList>
    </citation>
    <scope>NUCLEOTIDE SEQUENCE</scope>
    <source>
        <strain evidence="8">HAZT.00-mixed</strain>
        <tissue evidence="8">Whole organism</tissue>
    </source>
</reference>
<keyword evidence="4" id="KW-0862">Zinc</keyword>
<proteinExistence type="predicted"/>
<dbReference type="InterPro" id="IPR036236">
    <property type="entry name" value="Znf_C2H2_sf"/>
</dbReference>
<dbReference type="PANTHER" id="PTHR24403">
    <property type="entry name" value="ZINC FINGER PROTEIN"/>
    <property type="match status" value="1"/>
</dbReference>
<dbReference type="Pfam" id="PF00096">
    <property type="entry name" value="zf-C2H2"/>
    <property type="match status" value="1"/>
</dbReference>
<comment type="caution">
    <text evidence="8">The sequence shown here is derived from an EMBL/GenBank/DDBJ whole genome shotgun (WGS) entry which is preliminary data.</text>
</comment>
<evidence type="ECO:0000256" key="5">
    <source>
        <dbReference type="PROSITE-ProRule" id="PRU00042"/>
    </source>
</evidence>
<feature type="compositionally biased region" description="Low complexity" evidence="6">
    <location>
        <begin position="412"/>
        <end position="422"/>
    </location>
</feature>
<gene>
    <name evidence="8" type="ORF">HAZT_HAZT010729</name>
</gene>
<dbReference type="EMBL" id="JQDR03015136">
    <property type="protein sequence ID" value="KAA0187106.1"/>
    <property type="molecule type" value="Genomic_DNA"/>
</dbReference>
<protein>
    <recommendedName>
        <fullName evidence="7">C2H2-type domain-containing protein</fullName>
    </recommendedName>
</protein>